<feature type="transmembrane region" description="Helical" evidence="4">
    <location>
        <begin position="91"/>
        <end position="110"/>
    </location>
</feature>
<evidence type="ECO:0000259" key="5">
    <source>
        <dbReference type="SMART" id="SM00387"/>
    </source>
</evidence>
<dbReference type="InterPro" id="IPR045975">
    <property type="entry name" value="DUF5931"/>
</dbReference>
<keyword evidence="2 6" id="KW-0418">Kinase</keyword>
<dbReference type="AlphaFoldDB" id="A0A841F8U6"/>
<keyword evidence="3" id="KW-0902">Two-component regulatory system</keyword>
<feature type="transmembrane region" description="Helical" evidence="4">
    <location>
        <begin position="66"/>
        <end position="85"/>
    </location>
</feature>
<dbReference type="EMBL" id="JACHGT010000001">
    <property type="protein sequence ID" value="MBB6032666.1"/>
    <property type="molecule type" value="Genomic_DNA"/>
</dbReference>
<dbReference type="GO" id="GO:0016301">
    <property type="term" value="F:kinase activity"/>
    <property type="evidence" value="ECO:0007669"/>
    <property type="project" value="UniProtKB-KW"/>
</dbReference>
<accession>A0A841F8U6</accession>
<organism evidence="6 7">
    <name type="scientific">Phytomonospora endophytica</name>
    <dbReference type="NCBI Taxonomy" id="714109"/>
    <lineage>
        <taxon>Bacteria</taxon>
        <taxon>Bacillati</taxon>
        <taxon>Actinomycetota</taxon>
        <taxon>Actinomycetes</taxon>
        <taxon>Micromonosporales</taxon>
        <taxon>Micromonosporaceae</taxon>
        <taxon>Phytomonospora</taxon>
    </lineage>
</organism>
<proteinExistence type="predicted"/>
<feature type="transmembrane region" description="Helical" evidence="4">
    <location>
        <begin position="36"/>
        <end position="59"/>
    </location>
</feature>
<evidence type="ECO:0000256" key="3">
    <source>
        <dbReference type="ARBA" id="ARBA00023012"/>
    </source>
</evidence>
<feature type="transmembrane region" description="Helical" evidence="4">
    <location>
        <begin position="139"/>
        <end position="160"/>
    </location>
</feature>
<feature type="transmembrane region" description="Helical" evidence="4">
    <location>
        <begin position="12"/>
        <end position="30"/>
    </location>
</feature>
<dbReference type="Gene3D" id="3.30.565.10">
    <property type="entry name" value="Histidine kinase-like ATPase, C-terminal domain"/>
    <property type="match status" value="1"/>
</dbReference>
<dbReference type="CDD" id="cd00075">
    <property type="entry name" value="HATPase"/>
    <property type="match status" value="1"/>
</dbReference>
<dbReference type="InterPro" id="IPR003594">
    <property type="entry name" value="HATPase_dom"/>
</dbReference>
<feature type="transmembrane region" description="Helical" evidence="4">
    <location>
        <begin position="117"/>
        <end position="133"/>
    </location>
</feature>
<dbReference type="InterPro" id="IPR036890">
    <property type="entry name" value="HATPase_C_sf"/>
</dbReference>
<dbReference type="Pfam" id="PF02518">
    <property type="entry name" value="HATPase_c"/>
    <property type="match status" value="1"/>
</dbReference>
<dbReference type="SMART" id="SM00387">
    <property type="entry name" value="HATPase_c"/>
    <property type="match status" value="1"/>
</dbReference>
<dbReference type="SUPFAM" id="SSF55874">
    <property type="entry name" value="ATPase domain of HSP90 chaperone/DNA topoisomerase II/histidine kinase"/>
    <property type="match status" value="1"/>
</dbReference>
<evidence type="ECO:0000256" key="1">
    <source>
        <dbReference type="ARBA" id="ARBA00022679"/>
    </source>
</evidence>
<keyword evidence="4" id="KW-0812">Transmembrane</keyword>
<keyword evidence="4" id="KW-1133">Transmembrane helix</keyword>
<name>A0A841F8U6_9ACTN</name>
<gene>
    <name evidence="6" type="ORF">HNR73_000508</name>
</gene>
<evidence type="ECO:0000313" key="7">
    <source>
        <dbReference type="Proteomes" id="UP000548476"/>
    </source>
</evidence>
<evidence type="ECO:0000313" key="6">
    <source>
        <dbReference type="EMBL" id="MBB6032666.1"/>
    </source>
</evidence>
<evidence type="ECO:0000256" key="4">
    <source>
        <dbReference type="SAM" id="Phobius"/>
    </source>
</evidence>
<comment type="caution">
    <text evidence="6">The sequence shown here is derived from an EMBL/GenBank/DDBJ whole genome shotgun (WGS) entry which is preliminary data.</text>
</comment>
<dbReference type="RefSeq" id="WP_239122084.1">
    <property type="nucleotide sequence ID" value="NZ_BONT01000035.1"/>
</dbReference>
<dbReference type="InterPro" id="IPR050482">
    <property type="entry name" value="Sensor_HK_TwoCompSys"/>
</dbReference>
<sequence>MGIETQLRQAITVFRFTALGYPLVMWGLFLDDLVRPVPALLLVAVMAAWTLFISGFYATRGFRPPALYADLATSVIAVAASTWALELDDRSVPVSVGPLLAGPVLVWAVVGGRRRGVIAGCAVAAAGMLFRGGPTENTFSEAILFIITGLMVGHFTRLGVEAEHRLREAAARDAAGLERERLARDIHDSVLQILALVQRRGDDLGGEAAELGRLAGRQEQALRALITSEYYRHPFDGQRDVRELIGRHACDAVTIAAPATPVRLPSQAAHELAAAVTSALDNVREHCPEDTRVWLLVEDQGDQVTVTVRDDGPGIPVGRLAEAAAGGRLGVARSIEGRIQELGGEATITSIAGQGTEIELRVPRQGGGGGDDGDTRGRR</sequence>
<dbReference type="NCBIfam" id="NF047322">
    <property type="entry name" value="HK_morpho_MacS"/>
    <property type="match status" value="1"/>
</dbReference>
<reference evidence="6 7" key="1">
    <citation type="submission" date="2020-08" db="EMBL/GenBank/DDBJ databases">
        <title>Genomic Encyclopedia of Type Strains, Phase IV (KMG-IV): sequencing the most valuable type-strain genomes for metagenomic binning, comparative biology and taxonomic classification.</title>
        <authorList>
            <person name="Goeker M."/>
        </authorList>
    </citation>
    <scope>NUCLEOTIDE SEQUENCE [LARGE SCALE GENOMIC DNA]</scope>
    <source>
        <strain evidence="6 7">YIM 65646</strain>
    </source>
</reference>
<dbReference type="Proteomes" id="UP000548476">
    <property type="component" value="Unassembled WGS sequence"/>
</dbReference>
<dbReference type="PANTHER" id="PTHR24421">
    <property type="entry name" value="NITRATE/NITRITE SENSOR PROTEIN NARX-RELATED"/>
    <property type="match status" value="1"/>
</dbReference>
<keyword evidence="7" id="KW-1185">Reference proteome</keyword>
<protein>
    <submittedName>
        <fullName evidence="6">Signal transduction histidine kinase</fullName>
    </submittedName>
</protein>
<dbReference type="PANTHER" id="PTHR24421:SF61">
    <property type="entry name" value="OXYGEN SENSOR HISTIDINE KINASE NREB"/>
    <property type="match status" value="1"/>
</dbReference>
<keyword evidence="1" id="KW-0808">Transferase</keyword>
<dbReference type="Pfam" id="PF19354">
    <property type="entry name" value="DUF5931"/>
    <property type="match status" value="1"/>
</dbReference>
<feature type="domain" description="Histidine kinase/HSP90-like ATPase" evidence="5">
    <location>
        <begin position="267"/>
        <end position="366"/>
    </location>
</feature>
<keyword evidence="4" id="KW-0472">Membrane</keyword>
<dbReference type="GO" id="GO:0000160">
    <property type="term" value="P:phosphorelay signal transduction system"/>
    <property type="evidence" value="ECO:0007669"/>
    <property type="project" value="UniProtKB-KW"/>
</dbReference>
<evidence type="ECO:0000256" key="2">
    <source>
        <dbReference type="ARBA" id="ARBA00022777"/>
    </source>
</evidence>